<gene>
    <name evidence="2" type="ORF">QBC36DRAFT_315831</name>
</gene>
<keyword evidence="1" id="KW-0472">Membrane</keyword>
<keyword evidence="1" id="KW-0812">Transmembrane</keyword>
<keyword evidence="1" id="KW-1133">Transmembrane helix</keyword>
<dbReference type="EMBL" id="MU866572">
    <property type="protein sequence ID" value="KAK4171386.1"/>
    <property type="molecule type" value="Genomic_DNA"/>
</dbReference>
<feature type="transmembrane region" description="Helical" evidence="1">
    <location>
        <begin position="327"/>
        <end position="347"/>
    </location>
</feature>
<dbReference type="Pfam" id="PF11915">
    <property type="entry name" value="DUF3433"/>
    <property type="match status" value="1"/>
</dbReference>
<reference evidence="2" key="2">
    <citation type="submission" date="2023-05" db="EMBL/GenBank/DDBJ databases">
        <authorList>
            <consortium name="Lawrence Berkeley National Laboratory"/>
            <person name="Steindorff A."/>
            <person name="Hensen N."/>
            <person name="Bonometti L."/>
            <person name="Westerberg I."/>
            <person name="Brannstrom I.O."/>
            <person name="Guillou S."/>
            <person name="Cros-Aarteil S."/>
            <person name="Calhoun S."/>
            <person name="Haridas S."/>
            <person name="Kuo A."/>
            <person name="Mondo S."/>
            <person name="Pangilinan J."/>
            <person name="Riley R."/>
            <person name="Labutti K."/>
            <person name="Andreopoulos B."/>
            <person name="Lipzen A."/>
            <person name="Chen C."/>
            <person name="Yanf M."/>
            <person name="Daum C."/>
            <person name="Ng V."/>
            <person name="Clum A."/>
            <person name="Ohm R."/>
            <person name="Martin F."/>
            <person name="Silar P."/>
            <person name="Natvig D."/>
            <person name="Lalanne C."/>
            <person name="Gautier V."/>
            <person name="Ament-Velasquez S.L."/>
            <person name="Kruys A."/>
            <person name="Hutchinson M.I."/>
            <person name="Powell A.J."/>
            <person name="Barry K."/>
            <person name="Miller A.N."/>
            <person name="Grigoriev I.V."/>
            <person name="Debuchy R."/>
            <person name="Gladieux P."/>
            <person name="Thoren M.H."/>
            <person name="Johannesson H."/>
        </authorList>
    </citation>
    <scope>NUCLEOTIDE SEQUENCE</scope>
    <source>
        <strain evidence="2">CBS 892.96</strain>
    </source>
</reference>
<feature type="transmembrane region" description="Helical" evidence="1">
    <location>
        <begin position="97"/>
        <end position="115"/>
    </location>
</feature>
<evidence type="ECO:0000256" key="1">
    <source>
        <dbReference type="SAM" id="Phobius"/>
    </source>
</evidence>
<evidence type="ECO:0000313" key="2">
    <source>
        <dbReference type="EMBL" id="KAK4171386.1"/>
    </source>
</evidence>
<feature type="transmembrane region" description="Helical" evidence="1">
    <location>
        <begin position="430"/>
        <end position="448"/>
    </location>
</feature>
<proteinExistence type="predicted"/>
<comment type="caution">
    <text evidence="2">The sequence shown here is derived from an EMBL/GenBank/DDBJ whole genome shotgun (WGS) entry which is preliminary data.</text>
</comment>
<organism evidence="2 3">
    <name type="scientific">Triangularia setosa</name>
    <dbReference type="NCBI Taxonomy" id="2587417"/>
    <lineage>
        <taxon>Eukaryota</taxon>
        <taxon>Fungi</taxon>
        <taxon>Dikarya</taxon>
        <taxon>Ascomycota</taxon>
        <taxon>Pezizomycotina</taxon>
        <taxon>Sordariomycetes</taxon>
        <taxon>Sordariomycetidae</taxon>
        <taxon>Sordariales</taxon>
        <taxon>Podosporaceae</taxon>
        <taxon>Triangularia</taxon>
    </lineage>
</organism>
<protein>
    <submittedName>
        <fullName evidence="2">Uncharacterized protein</fullName>
    </submittedName>
</protein>
<dbReference type="InterPro" id="IPR021840">
    <property type="entry name" value="DUF3433"/>
</dbReference>
<dbReference type="AlphaFoldDB" id="A0AAN6VXU7"/>
<evidence type="ECO:0000313" key="3">
    <source>
        <dbReference type="Proteomes" id="UP001302321"/>
    </source>
</evidence>
<keyword evidence="3" id="KW-1185">Reference proteome</keyword>
<name>A0AAN6VXU7_9PEZI</name>
<accession>A0AAN6VXU7</accession>
<feature type="transmembrane region" description="Helical" evidence="1">
    <location>
        <begin position="367"/>
        <end position="388"/>
    </location>
</feature>
<reference evidence="2" key="1">
    <citation type="journal article" date="2023" name="Mol. Phylogenet. Evol.">
        <title>Genome-scale phylogeny and comparative genomics of the fungal order Sordariales.</title>
        <authorList>
            <person name="Hensen N."/>
            <person name="Bonometti L."/>
            <person name="Westerberg I."/>
            <person name="Brannstrom I.O."/>
            <person name="Guillou S."/>
            <person name="Cros-Aarteil S."/>
            <person name="Calhoun S."/>
            <person name="Haridas S."/>
            <person name="Kuo A."/>
            <person name="Mondo S."/>
            <person name="Pangilinan J."/>
            <person name="Riley R."/>
            <person name="LaButti K."/>
            <person name="Andreopoulos B."/>
            <person name="Lipzen A."/>
            <person name="Chen C."/>
            <person name="Yan M."/>
            <person name="Daum C."/>
            <person name="Ng V."/>
            <person name="Clum A."/>
            <person name="Steindorff A."/>
            <person name="Ohm R.A."/>
            <person name="Martin F."/>
            <person name="Silar P."/>
            <person name="Natvig D.O."/>
            <person name="Lalanne C."/>
            <person name="Gautier V."/>
            <person name="Ament-Velasquez S.L."/>
            <person name="Kruys A."/>
            <person name="Hutchinson M.I."/>
            <person name="Powell A.J."/>
            <person name="Barry K."/>
            <person name="Miller A.N."/>
            <person name="Grigoriev I.V."/>
            <person name="Debuchy R."/>
            <person name="Gladieux P."/>
            <person name="Hiltunen Thoren M."/>
            <person name="Johannesson H."/>
        </authorList>
    </citation>
    <scope>NUCLEOTIDE SEQUENCE</scope>
    <source>
        <strain evidence="2">CBS 892.96</strain>
    </source>
</reference>
<dbReference type="Proteomes" id="UP001302321">
    <property type="component" value="Unassembled WGS sequence"/>
</dbReference>
<feature type="transmembrane region" description="Helical" evidence="1">
    <location>
        <begin position="460"/>
        <end position="482"/>
    </location>
</feature>
<feature type="transmembrane region" description="Helical" evidence="1">
    <location>
        <begin position="181"/>
        <end position="200"/>
    </location>
</feature>
<sequence>MATAQISTVLTDAQGQPIATITDYGGDLVEGSTIISILTDAPNGLPTETITIQVPTGASVVLTKNNPADGKPTATVTLFPIIPNATPAKIVVPIETVYFLPILLTALLLLPMQVIDAEIKLFMPFRLLTRPDGSDLMILCTAALVSLSGETIGLKLRGTCKQHNLNTCFTTVAVFPEFARAAQGLLSALLVIILILAIMLNRWKTSVPAHPTSVAAVCALLQVPGTRGLVQGAQLRVTSLGGGAGRLDSNIAERYKEIRFRLGRAMGERAGGRRTTEYGLIGTREGDNGSPPVAARAGARTLMDGRPEKPEKMKLHVLVGERAEQGVYLFFLCGLLTLILYYELTIFEDPTATPFKWFMDSQTPGPRILFTAFGVLVSFIWDHLFLNFSKRATYCRMAQRNQPAALSILQTRPTNVFAGLWRAIRQRDSLTGSIALAGILSKFLPVFLSSTPFTAAQTWITHEICTWGAVAILIIMIVVLLSHTMLVKWPYMPAAAPDSLACCLYYVCDSAMLRDFEGLSML</sequence>